<keyword evidence="2" id="KW-1185">Reference proteome</keyword>
<accession>A0ABV7A1P4</accession>
<evidence type="ECO:0008006" key="3">
    <source>
        <dbReference type="Google" id="ProtNLM"/>
    </source>
</evidence>
<dbReference type="RefSeq" id="WP_390301240.1">
    <property type="nucleotide sequence ID" value="NZ_JBHRRZ010000001.1"/>
</dbReference>
<protein>
    <recommendedName>
        <fullName evidence="3">DUF3885 domain-containing protein</fullName>
    </recommendedName>
</protein>
<gene>
    <name evidence="1" type="ORF">ACFODW_00420</name>
</gene>
<dbReference type="Proteomes" id="UP001595387">
    <property type="component" value="Unassembled WGS sequence"/>
</dbReference>
<dbReference type="EMBL" id="JBHRRZ010000001">
    <property type="protein sequence ID" value="MFC2946830.1"/>
    <property type="molecule type" value="Genomic_DNA"/>
</dbReference>
<name>A0ABV7A1P4_9BACI</name>
<proteinExistence type="predicted"/>
<evidence type="ECO:0000313" key="2">
    <source>
        <dbReference type="Proteomes" id="UP001595387"/>
    </source>
</evidence>
<sequence>MEHIRVLSKYLVSIFKDDHADVQVRDYPYRSYGKKIVDQQGDYMIIYYHEELNHFVYTFKGTEDIFFSLHLIKGNTTTIY</sequence>
<organism evidence="1 2">
    <name type="scientific">Virgibacillus sediminis</name>
    <dbReference type="NCBI Taxonomy" id="202260"/>
    <lineage>
        <taxon>Bacteria</taxon>
        <taxon>Bacillati</taxon>
        <taxon>Bacillota</taxon>
        <taxon>Bacilli</taxon>
        <taxon>Bacillales</taxon>
        <taxon>Bacillaceae</taxon>
        <taxon>Virgibacillus</taxon>
    </lineage>
</organism>
<reference evidence="2" key="1">
    <citation type="journal article" date="2019" name="Int. J. Syst. Evol. Microbiol.">
        <title>The Global Catalogue of Microorganisms (GCM) 10K type strain sequencing project: providing services to taxonomists for standard genome sequencing and annotation.</title>
        <authorList>
            <consortium name="The Broad Institute Genomics Platform"/>
            <consortium name="The Broad Institute Genome Sequencing Center for Infectious Disease"/>
            <person name="Wu L."/>
            <person name="Ma J."/>
        </authorList>
    </citation>
    <scope>NUCLEOTIDE SEQUENCE [LARGE SCALE GENOMIC DNA]</scope>
    <source>
        <strain evidence="2">KCTC 13193</strain>
    </source>
</reference>
<comment type="caution">
    <text evidence="1">The sequence shown here is derived from an EMBL/GenBank/DDBJ whole genome shotgun (WGS) entry which is preliminary data.</text>
</comment>
<evidence type="ECO:0000313" key="1">
    <source>
        <dbReference type="EMBL" id="MFC2946830.1"/>
    </source>
</evidence>